<dbReference type="EMBL" id="AIMB01000002">
    <property type="protein sequence ID" value="EJF91580.1"/>
    <property type="molecule type" value="Genomic_DNA"/>
</dbReference>
<keyword evidence="4" id="KW-1185">Reference proteome</keyword>
<dbReference type="PATRIC" id="fig|1094558.3.peg.309"/>
<comment type="caution">
    <text evidence="3">The sequence shown here is derived from an EMBL/GenBank/DDBJ whole genome shotgun (WGS) entry which is preliminary data.</text>
</comment>
<dbReference type="InterPro" id="IPR050249">
    <property type="entry name" value="Pseudomonas-type_ThrB"/>
</dbReference>
<dbReference type="STRING" id="1094558.ME5_00275"/>
<evidence type="ECO:0000259" key="2">
    <source>
        <dbReference type="Pfam" id="PF01636"/>
    </source>
</evidence>
<dbReference type="OrthoDB" id="241498at2"/>
<dbReference type="InterPro" id="IPR002575">
    <property type="entry name" value="Aminoglycoside_PTrfase"/>
</dbReference>
<comment type="similarity">
    <text evidence="1">Belongs to the pseudomonas-type ThrB family.</text>
</comment>
<dbReference type="eggNOG" id="COG2334">
    <property type="taxonomic scope" value="Bacteria"/>
</dbReference>
<dbReference type="Gene3D" id="3.30.200.20">
    <property type="entry name" value="Phosphorylase Kinase, domain 1"/>
    <property type="match status" value="1"/>
</dbReference>
<gene>
    <name evidence="3" type="ORF">ME5_00275</name>
</gene>
<name>J1K381_9HYPH</name>
<evidence type="ECO:0000313" key="3">
    <source>
        <dbReference type="EMBL" id="EJF91580.1"/>
    </source>
</evidence>
<accession>J1K381</accession>
<dbReference type="GO" id="GO:0009088">
    <property type="term" value="P:threonine biosynthetic process"/>
    <property type="evidence" value="ECO:0007669"/>
    <property type="project" value="TreeGrafter"/>
</dbReference>
<dbReference type="Gene3D" id="3.90.1200.10">
    <property type="match status" value="1"/>
</dbReference>
<reference evidence="3 4" key="1">
    <citation type="submission" date="2012-03" db="EMBL/GenBank/DDBJ databases">
        <title>The Genome Sequence of Bartonella tamiae Th239.</title>
        <authorList>
            <consortium name="The Broad Institute Genome Sequencing Platform"/>
            <consortium name="The Broad Institute Genome Sequencing Center for Infectious Disease"/>
            <person name="Feldgarden M."/>
            <person name="Kirby J."/>
            <person name="Kosoy M."/>
            <person name="Birtles R."/>
            <person name="Probert W.S."/>
            <person name="Chiaraviglio L."/>
            <person name="Young S.K."/>
            <person name="Zeng Q."/>
            <person name="Gargeya S."/>
            <person name="Fitzgerald M."/>
            <person name="Haas B."/>
            <person name="Abouelleil A."/>
            <person name="Alvarado L."/>
            <person name="Arachchi H.M."/>
            <person name="Berlin A."/>
            <person name="Chapman S.B."/>
            <person name="Gearin G."/>
            <person name="Goldberg J."/>
            <person name="Griggs A."/>
            <person name="Gujja S."/>
            <person name="Hansen M."/>
            <person name="Heiman D."/>
            <person name="Howarth C."/>
            <person name="Larimer J."/>
            <person name="Lui A."/>
            <person name="MacDonald P.J.P."/>
            <person name="McCowen C."/>
            <person name="Montmayeur A."/>
            <person name="Murphy C."/>
            <person name="Neiman D."/>
            <person name="Pearson M."/>
            <person name="Priest M."/>
            <person name="Roberts A."/>
            <person name="Saif S."/>
            <person name="Shea T."/>
            <person name="Sisk P."/>
            <person name="Stolte C."/>
            <person name="Sykes S."/>
            <person name="Wortman J."/>
            <person name="Nusbaum C."/>
            <person name="Birren B."/>
        </authorList>
    </citation>
    <scope>NUCLEOTIDE SEQUENCE [LARGE SCALE GENOMIC DNA]</scope>
    <source>
        <strain evidence="3 4">Th239</strain>
    </source>
</reference>
<dbReference type="PANTHER" id="PTHR21064">
    <property type="entry name" value="AMINOGLYCOSIDE PHOSPHOTRANSFERASE DOMAIN-CONTAINING PROTEIN-RELATED"/>
    <property type="match status" value="1"/>
</dbReference>
<dbReference type="AlphaFoldDB" id="J1K381"/>
<feature type="domain" description="Aminoglycoside phosphotransferase" evidence="2">
    <location>
        <begin position="31"/>
        <end position="261"/>
    </location>
</feature>
<sequence length="318" mass="37782">MIEHFKTLIRSQLSLWRLDCNARIDLLAISENTTFVIEHYSRRYILRIYRKDYQTDAEIFSELSWLEEISKNHVIKVPQIIKTITDSFFVHCEDYRLACFSFIDGYEPRVDENLPTRFVQLGEISAKLHDHSLAWQRPKRFRRKHWTYQTMIGPKAYWGDWRKNSCLSNRHYDILHRCDDILKNTMENVPRHDSDYGLIHADLRLANLLVLEDRLSVIDFDDCGFSWFGLDLANGLSFIEHHSSVPNLIDAWFKGYERIRPITQIMRNIVPHLIMMRRLQLTAWLANQGKASSHFFDAKEFTDKTVQLAEAYIKTYFS</sequence>
<dbReference type="Proteomes" id="UP000008952">
    <property type="component" value="Unassembled WGS sequence"/>
</dbReference>
<proteinExistence type="inferred from homology"/>
<dbReference type="RefSeq" id="WP_008037737.1">
    <property type="nucleotide sequence ID" value="NZ_JH725147.1"/>
</dbReference>
<organism evidence="3 4">
    <name type="scientific">Bartonella tamiae Th239</name>
    <dbReference type="NCBI Taxonomy" id="1094558"/>
    <lineage>
        <taxon>Bacteria</taxon>
        <taxon>Pseudomonadati</taxon>
        <taxon>Pseudomonadota</taxon>
        <taxon>Alphaproteobacteria</taxon>
        <taxon>Hyphomicrobiales</taxon>
        <taxon>Bartonellaceae</taxon>
        <taxon>Bartonella</taxon>
    </lineage>
</organism>
<dbReference type="GO" id="GO:0004413">
    <property type="term" value="F:homoserine kinase activity"/>
    <property type="evidence" value="ECO:0007669"/>
    <property type="project" value="TreeGrafter"/>
</dbReference>
<dbReference type="SUPFAM" id="SSF56112">
    <property type="entry name" value="Protein kinase-like (PK-like)"/>
    <property type="match status" value="1"/>
</dbReference>
<dbReference type="InterPro" id="IPR011009">
    <property type="entry name" value="Kinase-like_dom_sf"/>
</dbReference>
<dbReference type="PANTHER" id="PTHR21064:SF6">
    <property type="entry name" value="AMINOGLYCOSIDE PHOSPHOTRANSFERASE DOMAIN-CONTAINING PROTEIN"/>
    <property type="match status" value="1"/>
</dbReference>
<dbReference type="HOGENOM" id="CLU_044821_2_0_5"/>
<protein>
    <recommendedName>
        <fullName evidence="2">Aminoglycoside phosphotransferase domain-containing protein</fullName>
    </recommendedName>
</protein>
<dbReference type="Pfam" id="PF01636">
    <property type="entry name" value="APH"/>
    <property type="match status" value="1"/>
</dbReference>
<evidence type="ECO:0000313" key="4">
    <source>
        <dbReference type="Proteomes" id="UP000008952"/>
    </source>
</evidence>
<evidence type="ECO:0000256" key="1">
    <source>
        <dbReference type="ARBA" id="ARBA00038240"/>
    </source>
</evidence>